<dbReference type="SUPFAM" id="SSF53335">
    <property type="entry name" value="S-adenosyl-L-methionine-dependent methyltransferases"/>
    <property type="match status" value="1"/>
</dbReference>
<evidence type="ECO:0000256" key="1">
    <source>
        <dbReference type="ARBA" id="ARBA00022603"/>
    </source>
</evidence>
<dbReference type="CDD" id="cd02440">
    <property type="entry name" value="AdoMet_MTases"/>
    <property type="match status" value="1"/>
</dbReference>
<proteinExistence type="predicted"/>
<comment type="caution">
    <text evidence="4">The sequence shown here is derived from an EMBL/GenBank/DDBJ whole genome shotgun (WGS) entry which is preliminary data.</text>
</comment>
<dbReference type="Gene3D" id="3.40.50.150">
    <property type="entry name" value="Vaccinia Virus protein VP39"/>
    <property type="match status" value="1"/>
</dbReference>
<evidence type="ECO:0000256" key="3">
    <source>
        <dbReference type="ARBA" id="ARBA00022691"/>
    </source>
</evidence>
<keyword evidence="3" id="KW-0949">S-adenosyl-L-methionine</keyword>
<dbReference type="PANTHER" id="PTHR10509:SF14">
    <property type="entry name" value="CAFFEOYL-COA O-METHYLTRANSFERASE 3-RELATED"/>
    <property type="match status" value="1"/>
</dbReference>
<keyword evidence="2" id="KW-0808">Transferase</keyword>
<dbReference type="InterPro" id="IPR050362">
    <property type="entry name" value="Cation-dep_OMT"/>
</dbReference>
<dbReference type="InterPro" id="IPR002935">
    <property type="entry name" value="SAM_O-MeTrfase"/>
</dbReference>
<evidence type="ECO:0000313" key="5">
    <source>
        <dbReference type="Proteomes" id="UP001500432"/>
    </source>
</evidence>
<sequence length="241" mass="25630">MAEGLSQTRPGCQTGRMVEHVAKPEWIDVERWLTDTVVKPGPEHERALRTAVERGMPPIEVQPTSGKLLALLVRISGARRVLEIGTLAGFSSIWMGQALPEGGHLDTLEYLPEHAGVARENLAAAGLADRVTVHVGAALDTLPSLSGPYDLVFIDADKQNNVAYLEWAVRLGRPGTVVVLDNAVWEGTLLDPAQDEANAPSIVSALELLGGSLFDATVVQTAGSKGWDGFALGVVRAQDDG</sequence>
<name>A0ABP5N9A7_9MICC</name>
<dbReference type="Proteomes" id="UP001500432">
    <property type="component" value="Unassembled WGS sequence"/>
</dbReference>
<evidence type="ECO:0000256" key="2">
    <source>
        <dbReference type="ARBA" id="ARBA00022679"/>
    </source>
</evidence>
<dbReference type="Pfam" id="PF01596">
    <property type="entry name" value="Methyltransf_3"/>
    <property type="match status" value="1"/>
</dbReference>
<keyword evidence="5" id="KW-1185">Reference proteome</keyword>
<gene>
    <name evidence="4" type="ORF">GCM10009849_00160</name>
</gene>
<organism evidence="4 5">
    <name type="scientific">Sinomonas flava</name>
    <dbReference type="NCBI Taxonomy" id="496857"/>
    <lineage>
        <taxon>Bacteria</taxon>
        <taxon>Bacillati</taxon>
        <taxon>Actinomycetota</taxon>
        <taxon>Actinomycetes</taxon>
        <taxon>Micrococcales</taxon>
        <taxon>Micrococcaceae</taxon>
        <taxon>Sinomonas</taxon>
    </lineage>
</organism>
<reference evidence="5" key="1">
    <citation type="journal article" date="2019" name="Int. J. Syst. Evol. Microbiol.">
        <title>The Global Catalogue of Microorganisms (GCM) 10K type strain sequencing project: providing services to taxonomists for standard genome sequencing and annotation.</title>
        <authorList>
            <consortium name="The Broad Institute Genomics Platform"/>
            <consortium name="The Broad Institute Genome Sequencing Center for Infectious Disease"/>
            <person name="Wu L."/>
            <person name="Ma J."/>
        </authorList>
    </citation>
    <scope>NUCLEOTIDE SEQUENCE [LARGE SCALE GENOMIC DNA]</scope>
    <source>
        <strain evidence="5">JCM 16034</strain>
    </source>
</reference>
<dbReference type="InterPro" id="IPR029063">
    <property type="entry name" value="SAM-dependent_MTases_sf"/>
</dbReference>
<evidence type="ECO:0000313" key="4">
    <source>
        <dbReference type="EMBL" id="GAA2196164.1"/>
    </source>
</evidence>
<dbReference type="EMBL" id="BAAAQW010000001">
    <property type="protein sequence ID" value="GAA2196164.1"/>
    <property type="molecule type" value="Genomic_DNA"/>
</dbReference>
<keyword evidence="1" id="KW-0489">Methyltransferase</keyword>
<protein>
    <submittedName>
        <fullName evidence="4">O-methyltransferase</fullName>
    </submittedName>
</protein>
<dbReference type="PROSITE" id="PS51682">
    <property type="entry name" value="SAM_OMT_I"/>
    <property type="match status" value="1"/>
</dbReference>
<accession>A0ABP5N9A7</accession>
<dbReference type="PANTHER" id="PTHR10509">
    <property type="entry name" value="O-METHYLTRANSFERASE-RELATED"/>
    <property type="match status" value="1"/>
</dbReference>